<evidence type="ECO:0000313" key="2">
    <source>
        <dbReference type="Proteomes" id="UP001185135"/>
    </source>
</evidence>
<sequence length="123" mass="13259">MLKGIELPWLCTRTPGLCSSGSSWRKRYAFGALPMDADGDIETLLGSLDAHGAMAGLINTAVQGHTRDVDERLVKSGPLRLPRFADAFAPRLYLIPFGWAVVLAVDVSTPEMDALFAIDRSAA</sequence>
<evidence type="ECO:0000313" key="1">
    <source>
        <dbReference type="EMBL" id="WBR14567.1"/>
    </source>
</evidence>
<dbReference type="Proteomes" id="UP001185135">
    <property type="component" value="Segment"/>
</dbReference>
<organism evidence="1 2">
    <name type="scientific">Pandoravirus kuranda</name>
    <dbReference type="NCBI Taxonomy" id="3019033"/>
    <lineage>
        <taxon>Viruses</taxon>
        <taxon>Pandoravirus</taxon>
    </lineage>
</organism>
<accession>A0AA95EEH3</accession>
<proteinExistence type="predicted"/>
<dbReference type="EMBL" id="ON887157">
    <property type="protein sequence ID" value="WBR14567.1"/>
    <property type="molecule type" value="Genomic_DNA"/>
</dbReference>
<reference evidence="1" key="1">
    <citation type="submission" date="2022-06" db="EMBL/GenBank/DDBJ databases">
        <authorList>
            <person name="Legendre M."/>
            <person name="Claverie J.-M."/>
            <person name="Alempic J.-M."/>
            <person name="Abergel C."/>
        </authorList>
    </citation>
    <scope>NUCLEOTIDE SEQUENCE</scope>
    <source>
        <strain evidence="1">Kuranda</strain>
    </source>
</reference>
<gene>
    <name evidence="1" type="ORF">pkur_cds_392</name>
</gene>
<name>A0AA95EEH3_9VIRU</name>
<protein>
    <submittedName>
        <fullName evidence="1">Uncharacterized protein</fullName>
    </submittedName>
</protein>